<keyword evidence="6 11" id="KW-0547">Nucleotide-binding</keyword>
<dbReference type="GO" id="GO:0000287">
    <property type="term" value="F:magnesium ion binding"/>
    <property type="evidence" value="ECO:0007669"/>
    <property type="project" value="UniProtKB-UniRule"/>
</dbReference>
<dbReference type="GO" id="GO:0005829">
    <property type="term" value="C:cytosol"/>
    <property type="evidence" value="ECO:0007669"/>
    <property type="project" value="TreeGrafter"/>
</dbReference>
<keyword evidence="13" id="KW-1185">Reference proteome</keyword>
<dbReference type="SUPFAM" id="SSF52540">
    <property type="entry name" value="P-loop containing nucleoside triphosphate hydrolases"/>
    <property type="match status" value="1"/>
</dbReference>
<gene>
    <name evidence="11" type="primary">aroK</name>
    <name evidence="12" type="ORF">DFQ15_10845</name>
</gene>
<dbReference type="GO" id="GO:0005524">
    <property type="term" value="F:ATP binding"/>
    <property type="evidence" value="ECO:0007669"/>
    <property type="project" value="UniProtKB-UniRule"/>
</dbReference>
<dbReference type="HAMAP" id="MF_00109">
    <property type="entry name" value="Shikimate_kinase"/>
    <property type="match status" value="1"/>
</dbReference>
<evidence type="ECO:0000256" key="1">
    <source>
        <dbReference type="ARBA" id="ARBA00004842"/>
    </source>
</evidence>
<comment type="catalytic activity">
    <reaction evidence="10 11">
        <text>shikimate + ATP = 3-phosphoshikimate + ADP + H(+)</text>
        <dbReference type="Rhea" id="RHEA:13121"/>
        <dbReference type="ChEBI" id="CHEBI:15378"/>
        <dbReference type="ChEBI" id="CHEBI:30616"/>
        <dbReference type="ChEBI" id="CHEBI:36208"/>
        <dbReference type="ChEBI" id="CHEBI:145989"/>
        <dbReference type="ChEBI" id="CHEBI:456216"/>
        <dbReference type="EC" id="2.7.1.71"/>
    </reaction>
</comment>
<keyword evidence="5 11" id="KW-0808">Transferase</keyword>
<dbReference type="Proteomes" id="UP000247540">
    <property type="component" value="Unassembled WGS sequence"/>
</dbReference>
<dbReference type="PANTHER" id="PTHR21087:SF16">
    <property type="entry name" value="SHIKIMATE KINASE 1, CHLOROPLASTIC"/>
    <property type="match status" value="1"/>
</dbReference>
<dbReference type="PRINTS" id="PR01100">
    <property type="entry name" value="SHIKIMTKNASE"/>
</dbReference>
<dbReference type="Gene3D" id="3.40.50.300">
    <property type="entry name" value="P-loop containing nucleotide triphosphate hydrolases"/>
    <property type="match status" value="1"/>
</dbReference>
<dbReference type="PANTHER" id="PTHR21087">
    <property type="entry name" value="SHIKIMATE KINASE"/>
    <property type="match status" value="1"/>
</dbReference>
<comment type="pathway">
    <text evidence="1 11">Metabolic intermediate biosynthesis; chorismate biosynthesis; chorismate from D-erythrose 4-phosphate and phosphoenolpyruvate: step 5/7.</text>
</comment>
<evidence type="ECO:0000256" key="5">
    <source>
        <dbReference type="ARBA" id="ARBA00022679"/>
    </source>
</evidence>
<evidence type="ECO:0000256" key="4">
    <source>
        <dbReference type="ARBA" id="ARBA00022605"/>
    </source>
</evidence>
<dbReference type="AlphaFoldDB" id="A0A318SHD1"/>
<feature type="binding site" evidence="11">
    <location>
        <position position="13"/>
    </location>
    <ligand>
        <name>substrate</name>
    </ligand>
</feature>
<dbReference type="InterPro" id="IPR027417">
    <property type="entry name" value="P-loop_NTPase"/>
</dbReference>
<evidence type="ECO:0000256" key="2">
    <source>
        <dbReference type="ARBA" id="ARBA00006997"/>
    </source>
</evidence>
<keyword evidence="11" id="KW-0963">Cytoplasm</keyword>
<dbReference type="Pfam" id="PF01202">
    <property type="entry name" value="SKI"/>
    <property type="match status" value="1"/>
</dbReference>
<comment type="similarity">
    <text evidence="2 11">Belongs to the shikimate kinase family.</text>
</comment>
<dbReference type="CDD" id="cd00464">
    <property type="entry name" value="SK"/>
    <property type="match status" value="1"/>
</dbReference>
<dbReference type="GO" id="GO:0004765">
    <property type="term" value="F:shikimate kinase activity"/>
    <property type="evidence" value="ECO:0007669"/>
    <property type="project" value="UniProtKB-UniRule"/>
</dbReference>
<dbReference type="GO" id="GO:0009423">
    <property type="term" value="P:chorismate biosynthetic process"/>
    <property type="evidence" value="ECO:0007669"/>
    <property type="project" value="UniProtKB-UniRule"/>
</dbReference>
<dbReference type="PROSITE" id="PS01128">
    <property type="entry name" value="SHIKIMATE_KINASE"/>
    <property type="match status" value="1"/>
</dbReference>
<feature type="binding site" evidence="11">
    <location>
        <position position="97"/>
    </location>
    <ligand>
        <name>ATP</name>
        <dbReference type="ChEBI" id="CHEBI:30616"/>
    </ligand>
</feature>
<proteinExistence type="inferred from homology"/>
<comment type="caution">
    <text evidence="11">Lacks conserved residue(s) required for the propagation of feature annotation.</text>
</comment>
<dbReference type="EC" id="2.7.1.71" evidence="3 11"/>
<organism evidence="12 13">
    <name type="scientific">Xylophilus ampelinus</name>
    <dbReference type="NCBI Taxonomy" id="54067"/>
    <lineage>
        <taxon>Bacteria</taxon>
        <taxon>Pseudomonadati</taxon>
        <taxon>Pseudomonadota</taxon>
        <taxon>Betaproteobacteria</taxon>
        <taxon>Burkholderiales</taxon>
        <taxon>Xylophilus</taxon>
    </lineage>
</organism>
<keyword evidence="9 11" id="KW-0057">Aromatic amino acid biosynthesis</keyword>
<evidence type="ECO:0000256" key="6">
    <source>
        <dbReference type="ARBA" id="ARBA00022741"/>
    </source>
</evidence>
<comment type="subunit">
    <text evidence="11">Monomer.</text>
</comment>
<feature type="binding site" evidence="11">
    <location>
        <position position="37"/>
    </location>
    <ligand>
        <name>substrate</name>
    </ligand>
</feature>
<dbReference type="InterPro" id="IPR031322">
    <property type="entry name" value="Shikimate/glucono_kinase"/>
</dbReference>
<keyword evidence="7 11" id="KW-0418">Kinase</keyword>
<evidence type="ECO:0000256" key="8">
    <source>
        <dbReference type="ARBA" id="ARBA00022840"/>
    </source>
</evidence>
<sequence length="150" mass="16833">MALHLGLQFLDTDHVIEQRLGCSVFTYFEREGEAAFRLLESEVLHELCCLTSVVLATGGGAVLRAENRQSLRRAGRVVYLHAVPENLLRRLRHDRTRPLLQVDDPMQRLKTLYHDRDPLYREVAHEVVETGLLPASVLVQALVGSGPQGA</sequence>
<dbReference type="GO" id="GO:0009073">
    <property type="term" value="P:aromatic amino acid family biosynthetic process"/>
    <property type="evidence" value="ECO:0007669"/>
    <property type="project" value="UniProtKB-KW"/>
</dbReference>
<evidence type="ECO:0000256" key="9">
    <source>
        <dbReference type="ARBA" id="ARBA00023141"/>
    </source>
</evidence>
<evidence type="ECO:0000256" key="3">
    <source>
        <dbReference type="ARBA" id="ARBA00012154"/>
    </source>
</evidence>
<name>A0A318SHD1_9BURK</name>
<comment type="subcellular location">
    <subcellularLocation>
        <location evidence="11">Cytoplasm</location>
    </subcellularLocation>
</comment>
<feature type="binding site" evidence="11">
    <location>
        <position position="116"/>
    </location>
    <ligand>
        <name>substrate</name>
    </ligand>
</feature>
<keyword evidence="4 11" id="KW-0028">Amino-acid biosynthesis</keyword>
<dbReference type="InterPro" id="IPR000623">
    <property type="entry name" value="Shikimate_kinase/TSH1"/>
</dbReference>
<comment type="function">
    <text evidence="11">Catalyzes the specific phosphorylation of the 3-hydroxyl group of shikimic acid using ATP as a cosubstrate.</text>
</comment>
<accession>A0A318SHD1</accession>
<evidence type="ECO:0000256" key="7">
    <source>
        <dbReference type="ARBA" id="ARBA00022777"/>
    </source>
</evidence>
<keyword evidence="11" id="KW-0460">Magnesium</keyword>
<comment type="cofactor">
    <cofactor evidence="11">
        <name>Mg(2+)</name>
        <dbReference type="ChEBI" id="CHEBI:18420"/>
    </cofactor>
    <text evidence="11">Binds 1 Mg(2+) ion per subunit.</text>
</comment>
<dbReference type="GO" id="GO:0008652">
    <property type="term" value="P:amino acid biosynthetic process"/>
    <property type="evidence" value="ECO:0007669"/>
    <property type="project" value="UniProtKB-KW"/>
</dbReference>
<evidence type="ECO:0000256" key="11">
    <source>
        <dbReference type="HAMAP-Rule" id="MF_00109"/>
    </source>
</evidence>
<evidence type="ECO:0000313" key="12">
    <source>
        <dbReference type="EMBL" id="PYE78256.1"/>
    </source>
</evidence>
<dbReference type="UniPathway" id="UPA00053">
    <property type="reaction ID" value="UER00088"/>
</dbReference>
<keyword evidence="11" id="KW-0479">Metal-binding</keyword>
<dbReference type="EMBL" id="QJTC01000008">
    <property type="protein sequence ID" value="PYE78256.1"/>
    <property type="molecule type" value="Genomic_DNA"/>
</dbReference>
<dbReference type="InterPro" id="IPR023000">
    <property type="entry name" value="Shikimate_kinase_CS"/>
</dbReference>
<protein>
    <recommendedName>
        <fullName evidence="3 11">Shikimate kinase</fullName>
        <shortName evidence="11">SK</shortName>
        <ecNumber evidence="3 11">2.7.1.71</ecNumber>
    </recommendedName>
</protein>
<evidence type="ECO:0000313" key="13">
    <source>
        <dbReference type="Proteomes" id="UP000247540"/>
    </source>
</evidence>
<comment type="caution">
    <text evidence="12">The sequence shown here is derived from an EMBL/GenBank/DDBJ whole genome shotgun (WGS) entry which is preliminary data.</text>
</comment>
<reference evidence="12 13" key="1">
    <citation type="submission" date="2018-06" db="EMBL/GenBank/DDBJ databases">
        <title>Genomic Encyclopedia of Type Strains, Phase III (KMG-III): the genomes of soil and plant-associated and newly described type strains.</title>
        <authorList>
            <person name="Whitman W."/>
        </authorList>
    </citation>
    <scope>NUCLEOTIDE SEQUENCE [LARGE SCALE GENOMIC DNA]</scope>
    <source>
        <strain evidence="12 13">CECT 7646</strain>
    </source>
</reference>
<keyword evidence="8 11" id="KW-0067">ATP-binding</keyword>
<feature type="binding site" evidence="11">
    <location>
        <position position="59"/>
    </location>
    <ligand>
        <name>substrate</name>
    </ligand>
</feature>
<evidence type="ECO:0000256" key="10">
    <source>
        <dbReference type="ARBA" id="ARBA00048567"/>
    </source>
</evidence>